<dbReference type="InterPro" id="IPR005320">
    <property type="entry name" value="Peptidase_S51"/>
</dbReference>
<keyword evidence="2" id="KW-0645">Protease</keyword>
<keyword evidence="4" id="KW-0720">Serine protease</keyword>
<evidence type="ECO:0000256" key="1">
    <source>
        <dbReference type="ARBA" id="ARBA00006534"/>
    </source>
</evidence>
<protein>
    <submittedName>
        <fullName evidence="5">Dipeptidase E</fullName>
    </submittedName>
</protein>
<dbReference type="Proteomes" id="UP000243605">
    <property type="component" value="Unassembled WGS sequence"/>
</dbReference>
<gene>
    <name evidence="5" type="ORF">SAMN05192557_1798</name>
</gene>
<organism evidence="5 6">
    <name type="scientific">Aliicoccus persicus</name>
    <dbReference type="NCBI Taxonomy" id="930138"/>
    <lineage>
        <taxon>Bacteria</taxon>
        <taxon>Bacillati</taxon>
        <taxon>Bacillota</taxon>
        <taxon>Bacilli</taxon>
        <taxon>Bacillales</taxon>
        <taxon>Staphylococcaceae</taxon>
        <taxon>Aliicoccus</taxon>
    </lineage>
</organism>
<evidence type="ECO:0000256" key="2">
    <source>
        <dbReference type="ARBA" id="ARBA00022670"/>
    </source>
</evidence>
<evidence type="ECO:0000256" key="4">
    <source>
        <dbReference type="ARBA" id="ARBA00022825"/>
    </source>
</evidence>
<dbReference type="AlphaFoldDB" id="A0A662Z685"/>
<dbReference type="Pfam" id="PF03575">
    <property type="entry name" value="Peptidase_S51"/>
    <property type="match status" value="1"/>
</dbReference>
<evidence type="ECO:0000313" key="5">
    <source>
        <dbReference type="EMBL" id="SEW14381.1"/>
    </source>
</evidence>
<dbReference type="GO" id="GO:0008236">
    <property type="term" value="F:serine-type peptidase activity"/>
    <property type="evidence" value="ECO:0007669"/>
    <property type="project" value="UniProtKB-KW"/>
</dbReference>
<dbReference type="InterPro" id="IPR029062">
    <property type="entry name" value="Class_I_gatase-like"/>
</dbReference>
<proteinExistence type="inferred from homology"/>
<dbReference type="RefSeq" id="WP_091476037.1">
    <property type="nucleotide sequence ID" value="NZ_FOIT01000006.1"/>
</dbReference>
<dbReference type="GO" id="GO:0006508">
    <property type="term" value="P:proteolysis"/>
    <property type="evidence" value="ECO:0007669"/>
    <property type="project" value="UniProtKB-KW"/>
</dbReference>
<dbReference type="Gene3D" id="3.40.50.880">
    <property type="match status" value="1"/>
</dbReference>
<accession>A0A662Z685</accession>
<keyword evidence="6" id="KW-1185">Reference proteome</keyword>
<evidence type="ECO:0000313" key="6">
    <source>
        <dbReference type="Proteomes" id="UP000243605"/>
    </source>
</evidence>
<comment type="similarity">
    <text evidence="1">Belongs to the peptidase S51 family.</text>
</comment>
<name>A0A662Z685_9STAP</name>
<dbReference type="SUPFAM" id="SSF52317">
    <property type="entry name" value="Class I glutamine amidotransferase-like"/>
    <property type="match status" value="1"/>
</dbReference>
<sequence length="244" mass="28295">MTQICFFTSSMMTTEFNEDGSEYPVLIKDDNQFLTNLKQHWPQNAKVLIISSRPDTYDTNDLYMNMYRESMEMSELSISEMNVYDHRHDYDIHEFDVLILSGGHVPTQNIFFKEINLKDKIHDFDGLIISLSAGSMNAADTVYSLPEERGEAEDPNYERYFEGLGLYDKRIFPHFQYFNGMKLDGLDMVRDIALKDSHNEDIYAIDDGVYFLKQDGKLYLYGKAIHMKGGEMTEVGADNEITKM</sequence>
<evidence type="ECO:0000256" key="3">
    <source>
        <dbReference type="ARBA" id="ARBA00022801"/>
    </source>
</evidence>
<dbReference type="EMBL" id="FOIT01000006">
    <property type="protein sequence ID" value="SEW14381.1"/>
    <property type="molecule type" value="Genomic_DNA"/>
</dbReference>
<keyword evidence="3" id="KW-0378">Hydrolase</keyword>
<reference evidence="5 6" key="1">
    <citation type="submission" date="2016-10" db="EMBL/GenBank/DDBJ databases">
        <authorList>
            <person name="Varghese N."/>
            <person name="Submissions S."/>
        </authorList>
    </citation>
    <scope>NUCLEOTIDE SEQUENCE [LARGE SCALE GENOMIC DNA]</scope>
    <source>
        <strain evidence="5 6">IBRC-M10081</strain>
    </source>
</reference>
<dbReference type="OrthoDB" id="3373764at2"/>